<evidence type="ECO:0000313" key="1">
    <source>
        <dbReference type="EMBL" id="MDQ0513708.1"/>
    </source>
</evidence>
<reference evidence="1" key="1">
    <citation type="submission" date="2023-07" db="EMBL/GenBank/DDBJ databases">
        <title>Genomic Encyclopedia of Type Strains, Phase IV (KMG-IV): sequencing the most valuable type-strain genomes for metagenomic binning, comparative biology and taxonomic classification.</title>
        <authorList>
            <person name="Goeker M."/>
        </authorList>
    </citation>
    <scope>NUCLEOTIDE SEQUENCE [LARGE SCALE GENOMIC DNA]</scope>
    <source>
        <strain evidence="1">DSM 21204</strain>
    </source>
</reference>
<gene>
    <name evidence="1" type="ORF">J2Z62_000146</name>
</gene>
<protein>
    <recommendedName>
        <fullName evidence="3">Transposase</fullName>
    </recommendedName>
</protein>
<name>A0ABU0LYE3_9BACT</name>
<proteinExistence type="predicted"/>
<evidence type="ECO:0008006" key="3">
    <source>
        <dbReference type="Google" id="ProtNLM"/>
    </source>
</evidence>
<dbReference type="Proteomes" id="UP001240643">
    <property type="component" value="Unassembled WGS sequence"/>
</dbReference>
<dbReference type="EMBL" id="JAUSWO010000001">
    <property type="protein sequence ID" value="MDQ0513708.1"/>
    <property type="molecule type" value="Genomic_DNA"/>
</dbReference>
<sequence length="151" mass="18075">MNKIFKSKKNSSKSDPESNILDPSIEEWNQLFPKFDAKYRQFCENQKFNLDLDQAQKNAAALSLNRWNRMVPIISFYIKKQKRMTWNQVIRELNVQGFRSTFYRTIHHVIEAMMNLKAYDLNLLMNQLTTPKVIRPKTLMVRKNGRIYRKS</sequence>
<organism evidence="1 2">
    <name type="scientific">Mycoplasmoides fastidiosum</name>
    <dbReference type="NCBI Taxonomy" id="92758"/>
    <lineage>
        <taxon>Bacteria</taxon>
        <taxon>Bacillati</taxon>
        <taxon>Mycoplasmatota</taxon>
        <taxon>Mycoplasmoidales</taxon>
        <taxon>Mycoplasmoidaceae</taxon>
        <taxon>Mycoplasmoides</taxon>
    </lineage>
</organism>
<comment type="caution">
    <text evidence="1">The sequence shown here is derived from an EMBL/GenBank/DDBJ whole genome shotgun (WGS) entry which is preliminary data.</text>
</comment>
<dbReference type="RefSeq" id="WP_256547592.1">
    <property type="nucleotide sequence ID" value="NZ_CP101809.1"/>
</dbReference>
<evidence type="ECO:0000313" key="2">
    <source>
        <dbReference type="Proteomes" id="UP001240643"/>
    </source>
</evidence>
<keyword evidence="2" id="KW-1185">Reference proteome</keyword>
<accession>A0ABU0LYE3</accession>